<dbReference type="AlphaFoldDB" id="A0A8X6T2X9"/>
<keyword evidence="5" id="KW-1185">Reference proteome</keyword>
<name>A0A8X6T2X9_NEPPI</name>
<evidence type="ECO:0000313" key="5">
    <source>
        <dbReference type="Proteomes" id="UP000887013"/>
    </source>
</evidence>
<accession>A0A8X6T2X9</accession>
<proteinExistence type="predicted"/>
<reference evidence="1" key="1">
    <citation type="submission" date="2020-08" db="EMBL/GenBank/DDBJ databases">
        <title>Multicomponent nature underlies the extraordinary mechanical properties of spider dragline silk.</title>
        <authorList>
            <person name="Kono N."/>
            <person name="Nakamura H."/>
            <person name="Mori M."/>
            <person name="Yoshida Y."/>
            <person name="Ohtoshi R."/>
            <person name="Malay A.D."/>
            <person name="Moran D.A.P."/>
            <person name="Tomita M."/>
            <person name="Numata K."/>
            <person name="Arakawa K."/>
        </authorList>
    </citation>
    <scope>NUCLEOTIDE SEQUENCE</scope>
</reference>
<evidence type="ECO:0000313" key="4">
    <source>
        <dbReference type="EMBL" id="GFU01487.1"/>
    </source>
</evidence>
<sequence>MQDGTIQYLPIKGCQKSTNSSGLSDYDIEGCNGQSNTQKKMKCQQTSVNPDLLSDCVRTNTFDTPSLRFFCPRRFIRKRQNSIEFYFRSFYNILRSARKIETV</sequence>
<evidence type="ECO:0000313" key="2">
    <source>
        <dbReference type="EMBL" id="GFT09627.1"/>
    </source>
</evidence>
<dbReference type="EMBL" id="BMAW01076431">
    <property type="protein sequence ID" value="GFU01487.1"/>
    <property type="molecule type" value="Genomic_DNA"/>
</dbReference>
<organism evidence="1 5">
    <name type="scientific">Nephila pilipes</name>
    <name type="common">Giant wood spider</name>
    <name type="synonym">Nephila maculata</name>
    <dbReference type="NCBI Taxonomy" id="299642"/>
    <lineage>
        <taxon>Eukaryota</taxon>
        <taxon>Metazoa</taxon>
        <taxon>Ecdysozoa</taxon>
        <taxon>Arthropoda</taxon>
        <taxon>Chelicerata</taxon>
        <taxon>Arachnida</taxon>
        <taxon>Araneae</taxon>
        <taxon>Araneomorphae</taxon>
        <taxon>Entelegynae</taxon>
        <taxon>Araneoidea</taxon>
        <taxon>Nephilidae</taxon>
        <taxon>Nephila</taxon>
    </lineage>
</organism>
<evidence type="ECO:0000313" key="3">
    <source>
        <dbReference type="EMBL" id="GFT18968.1"/>
    </source>
</evidence>
<gene>
    <name evidence="4" type="ORF">NPIL_249431</name>
    <name evidence="2" type="ORF">NPIL_255101</name>
    <name evidence="1" type="ORF">NPIL_484221</name>
    <name evidence="3" type="ORF">NPIL_658011</name>
</gene>
<evidence type="ECO:0000313" key="1">
    <source>
        <dbReference type="EMBL" id="GFS75913.1"/>
    </source>
</evidence>
<dbReference type="EMBL" id="BMAW01096676">
    <property type="protein sequence ID" value="GFS75913.1"/>
    <property type="molecule type" value="Genomic_DNA"/>
</dbReference>
<protein>
    <submittedName>
        <fullName evidence="1">Uncharacterized protein</fullName>
    </submittedName>
</protein>
<dbReference type="EMBL" id="BMAW01103535">
    <property type="protein sequence ID" value="GFT09627.1"/>
    <property type="molecule type" value="Genomic_DNA"/>
</dbReference>
<dbReference type="EMBL" id="BMAW01058990">
    <property type="protein sequence ID" value="GFT18968.1"/>
    <property type="molecule type" value="Genomic_DNA"/>
</dbReference>
<comment type="caution">
    <text evidence="1">The sequence shown here is derived from an EMBL/GenBank/DDBJ whole genome shotgun (WGS) entry which is preliminary data.</text>
</comment>
<dbReference type="Proteomes" id="UP000887013">
    <property type="component" value="Unassembled WGS sequence"/>
</dbReference>